<dbReference type="EMBL" id="BNJF01000004">
    <property type="protein sequence ID" value="GHO48497.1"/>
    <property type="molecule type" value="Genomic_DNA"/>
</dbReference>
<accession>A0A8J3I1V8</accession>
<dbReference type="AlphaFoldDB" id="A0A8J3I1V8"/>
<organism evidence="2 3">
    <name type="scientific">Ktedonospora formicarum</name>
    <dbReference type="NCBI Taxonomy" id="2778364"/>
    <lineage>
        <taxon>Bacteria</taxon>
        <taxon>Bacillati</taxon>
        <taxon>Chloroflexota</taxon>
        <taxon>Ktedonobacteria</taxon>
        <taxon>Ktedonobacterales</taxon>
        <taxon>Ktedonobacteraceae</taxon>
        <taxon>Ktedonospora</taxon>
    </lineage>
</organism>
<feature type="region of interest" description="Disordered" evidence="1">
    <location>
        <begin position="156"/>
        <end position="179"/>
    </location>
</feature>
<reference evidence="2" key="1">
    <citation type="submission" date="2020-10" db="EMBL/GenBank/DDBJ databases">
        <title>Taxonomic study of unclassified bacteria belonging to the class Ktedonobacteria.</title>
        <authorList>
            <person name="Yabe S."/>
            <person name="Wang C.M."/>
            <person name="Zheng Y."/>
            <person name="Sakai Y."/>
            <person name="Cavaletti L."/>
            <person name="Monciardini P."/>
            <person name="Donadio S."/>
        </authorList>
    </citation>
    <scope>NUCLEOTIDE SEQUENCE</scope>
    <source>
        <strain evidence="2">SOSP1-1</strain>
    </source>
</reference>
<keyword evidence="3" id="KW-1185">Reference proteome</keyword>
<evidence type="ECO:0000256" key="1">
    <source>
        <dbReference type="SAM" id="MobiDB-lite"/>
    </source>
</evidence>
<dbReference type="Proteomes" id="UP000612362">
    <property type="component" value="Unassembled WGS sequence"/>
</dbReference>
<proteinExistence type="predicted"/>
<comment type="caution">
    <text evidence="2">The sequence shown here is derived from an EMBL/GenBank/DDBJ whole genome shotgun (WGS) entry which is preliminary data.</text>
</comment>
<evidence type="ECO:0000313" key="2">
    <source>
        <dbReference type="EMBL" id="GHO48497.1"/>
    </source>
</evidence>
<evidence type="ECO:0000313" key="3">
    <source>
        <dbReference type="Proteomes" id="UP000612362"/>
    </source>
</evidence>
<name>A0A8J3I1V8_9CHLR</name>
<sequence>MTSVTLLVGDGIDFSQGGNYVEAGYRVDHNHNYQYWFWRYTTSTQVLEYASSGLKSGPSGDFNHDAYIAIYTSSGSTNTWHAAITGNASSWIPCCFPAHFSTSSGLPNDIEIGERVYYSGYSTQDADIYFTQNQYRNANNDGYYYQFQNGATHSDSQVTGVWSPPPSSSSTGGSFYTHV</sequence>
<gene>
    <name evidence="2" type="ORF">KSX_66600</name>
</gene>
<protein>
    <submittedName>
        <fullName evidence="2">Uncharacterized protein</fullName>
    </submittedName>
</protein>